<keyword evidence="1" id="KW-1133">Transmembrane helix</keyword>
<gene>
    <name evidence="3" type="ORF">LHGZ1_0616</name>
</gene>
<accession>A0A248LFD3</accession>
<name>A0A248LFD3_9NEIS</name>
<dbReference type="PANTHER" id="PTHR33371">
    <property type="entry name" value="INTERMEMBRANE PHOSPHOLIPID TRANSPORT SYSTEM BINDING PROTEIN MLAD-RELATED"/>
    <property type="match status" value="1"/>
</dbReference>
<dbReference type="AlphaFoldDB" id="A0A248LFD3"/>
<keyword evidence="1" id="KW-0812">Transmembrane</keyword>
<sequence length="329" mass="36342">MDDTRPLFRVGLLVLLGIGLLVVLTFLLGARRWFQPSVEVETYFNESVNGLEVGSPVKFRGVQIGEVSEVTVSTWVYQLSTPLEERHNYIIVRSVLRGRDMGISQTTLREYLDRGLRFQTQLAGITGQLYLALDFVPRNDWGAPLPVSWTPSYPYIPSAPSLTNRIIHNAQSFLASLDEANIQQLARDLNALIVRIDERVAALPPEDVRTTARNVAAASARIDRLLGELEHRQLPRNLGLLAERLRAATDNDRVRQLLARLDQLLADSDSLVYDNAGELRQILAELSRTLTQLTTLSATLSQSPSALVLSAPPAPVVLPPAPASTGNRP</sequence>
<evidence type="ECO:0000313" key="4">
    <source>
        <dbReference type="Proteomes" id="UP000197424"/>
    </source>
</evidence>
<keyword evidence="1" id="KW-0472">Membrane</keyword>
<dbReference type="PANTHER" id="PTHR33371:SF4">
    <property type="entry name" value="INTERMEMBRANE PHOSPHOLIPID TRANSPORT SYSTEM BINDING PROTEIN MLAD"/>
    <property type="match status" value="1"/>
</dbReference>
<dbReference type="Proteomes" id="UP000197424">
    <property type="component" value="Chromosome"/>
</dbReference>
<dbReference type="EMBL" id="CP022115">
    <property type="protein sequence ID" value="ASJ23447.1"/>
    <property type="molecule type" value="Genomic_DNA"/>
</dbReference>
<evidence type="ECO:0000256" key="1">
    <source>
        <dbReference type="SAM" id="Phobius"/>
    </source>
</evidence>
<dbReference type="InterPro" id="IPR003399">
    <property type="entry name" value="Mce/MlaD"/>
</dbReference>
<reference evidence="4" key="1">
    <citation type="submission" date="2017-06" db="EMBL/GenBank/DDBJ databases">
        <title>Whole genome sequence of Laribacter hongkongensis LHGZ1.</title>
        <authorList>
            <person name="Chen D."/>
            <person name="Wu H."/>
            <person name="Chen J."/>
        </authorList>
    </citation>
    <scope>NUCLEOTIDE SEQUENCE [LARGE SCALE GENOMIC DNA]</scope>
    <source>
        <strain evidence="4">LHGZ1</strain>
    </source>
</reference>
<proteinExistence type="predicted"/>
<dbReference type="InterPro" id="IPR052336">
    <property type="entry name" value="MlaD_Phospholipid_Transporter"/>
</dbReference>
<organism evidence="3 4">
    <name type="scientific">Laribacter hongkongensis</name>
    <dbReference type="NCBI Taxonomy" id="168471"/>
    <lineage>
        <taxon>Bacteria</taxon>
        <taxon>Pseudomonadati</taxon>
        <taxon>Pseudomonadota</taxon>
        <taxon>Betaproteobacteria</taxon>
        <taxon>Neisseriales</taxon>
        <taxon>Aquaspirillaceae</taxon>
        <taxon>Laribacter</taxon>
    </lineage>
</organism>
<protein>
    <recommendedName>
        <fullName evidence="2">Mce/MlaD domain-containing protein</fullName>
    </recommendedName>
</protein>
<evidence type="ECO:0000259" key="2">
    <source>
        <dbReference type="Pfam" id="PF02470"/>
    </source>
</evidence>
<dbReference type="Pfam" id="PF02470">
    <property type="entry name" value="MlaD"/>
    <property type="match status" value="1"/>
</dbReference>
<evidence type="ECO:0000313" key="3">
    <source>
        <dbReference type="EMBL" id="ASJ23447.1"/>
    </source>
</evidence>
<dbReference type="RefSeq" id="WP_088860101.1">
    <property type="nucleotide sequence ID" value="NZ_CP022115.1"/>
</dbReference>
<dbReference type="OrthoDB" id="9806984at2"/>
<feature type="transmembrane region" description="Helical" evidence="1">
    <location>
        <begin position="6"/>
        <end position="28"/>
    </location>
</feature>
<feature type="domain" description="Mce/MlaD" evidence="2">
    <location>
        <begin position="37"/>
        <end position="135"/>
    </location>
</feature>